<proteinExistence type="predicted"/>
<dbReference type="EMBL" id="QORO01000008">
    <property type="protein sequence ID" value="RCK56744.1"/>
    <property type="molecule type" value="Genomic_DNA"/>
</dbReference>
<sequence>MSFEDLRSDTSLGDDTTLGNAEAQVSPVPGLPEGRRAWTGKDDLSRAAAYFEITSDERLSFRVSEVIDVTTINVRDEKTEEEITTVKLVCNDRRLDGVFNVFVDEVCDSLQTETDVVNVIATSAGEWRNLLQVARSPLSESALAGLYGELRFLEALVGDVGVSAIRTWQRSNRDVHDFIGASARVEVKTSSFQNRAAVTVHGLRQLQLPVSGTLTLAVAEVQRQGEDPIDAVIGRIQDLGVPIDELRAKLAMAGYVQGMSDELEASFSLVGWRYWEITRASPVLSASALEDSVALAVSDLVYSLDLSALPAPAATFDFIRLSVELEEPA</sequence>
<feature type="compositionally biased region" description="Polar residues" evidence="1">
    <location>
        <begin position="9"/>
        <end position="19"/>
    </location>
</feature>
<comment type="caution">
    <text evidence="2">The sequence shown here is derived from an EMBL/GenBank/DDBJ whole genome shotgun (WGS) entry which is preliminary data.</text>
</comment>
<name>A0A367XT42_9MICO</name>
<dbReference type="Proteomes" id="UP000253508">
    <property type="component" value="Unassembled WGS sequence"/>
</dbReference>
<dbReference type="AlphaFoldDB" id="A0A367XT42"/>
<evidence type="ECO:0000256" key="1">
    <source>
        <dbReference type="SAM" id="MobiDB-lite"/>
    </source>
</evidence>
<dbReference type="RefSeq" id="WP_114118927.1">
    <property type="nucleotide sequence ID" value="NZ_BMHU01000009.1"/>
</dbReference>
<gene>
    <name evidence="2" type="ORF">DTO57_14165</name>
</gene>
<evidence type="ECO:0000313" key="2">
    <source>
        <dbReference type="EMBL" id="RCK56744.1"/>
    </source>
</evidence>
<dbReference type="Pfam" id="PF14390">
    <property type="entry name" value="DUF4420"/>
    <property type="match status" value="1"/>
</dbReference>
<protein>
    <submittedName>
        <fullName evidence="2">PD-(D/E)XK motif protein</fullName>
    </submittedName>
</protein>
<evidence type="ECO:0000313" key="3">
    <source>
        <dbReference type="Proteomes" id="UP000253508"/>
    </source>
</evidence>
<accession>A0A367XT42</accession>
<reference evidence="2 3" key="1">
    <citation type="submission" date="2018-07" db="EMBL/GenBank/DDBJ databases">
        <title>Microbacterium endoborsara sp. nov., a novel actinobacterium isolated from Borszczowia aralocaspica.</title>
        <authorList>
            <person name="An D."/>
        </authorList>
    </citation>
    <scope>NUCLEOTIDE SEQUENCE [LARGE SCALE GENOMIC DNA]</scope>
    <source>
        <strain evidence="2 3">C1.15228</strain>
    </source>
</reference>
<dbReference type="InterPro" id="IPR025534">
    <property type="entry name" value="DUF4420"/>
</dbReference>
<feature type="region of interest" description="Disordered" evidence="1">
    <location>
        <begin position="1"/>
        <end position="37"/>
    </location>
</feature>
<dbReference type="OrthoDB" id="5100136at2"/>
<keyword evidence="3" id="KW-1185">Reference proteome</keyword>
<organism evidence="2 3">
    <name type="scientific">Microbacterium sorbitolivorans</name>
    <dbReference type="NCBI Taxonomy" id="1867410"/>
    <lineage>
        <taxon>Bacteria</taxon>
        <taxon>Bacillati</taxon>
        <taxon>Actinomycetota</taxon>
        <taxon>Actinomycetes</taxon>
        <taxon>Micrococcales</taxon>
        <taxon>Microbacteriaceae</taxon>
        <taxon>Microbacterium</taxon>
    </lineage>
</organism>